<dbReference type="InterPro" id="IPR000436">
    <property type="entry name" value="Sushi_SCR_CCP_dom"/>
</dbReference>
<evidence type="ECO:0000256" key="1">
    <source>
        <dbReference type="ARBA" id="ARBA00023157"/>
    </source>
</evidence>
<reference evidence="5" key="1">
    <citation type="journal article" date="2023" name="Mol. Biol. Evol.">
        <title>Third-Generation Sequencing Reveals the Adaptive Role of the Epigenome in Three Deep-Sea Polychaetes.</title>
        <authorList>
            <person name="Perez M."/>
            <person name="Aroh O."/>
            <person name="Sun Y."/>
            <person name="Lan Y."/>
            <person name="Juniper S.K."/>
            <person name="Young C.R."/>
            <person name="Angers B."/>
            <person name="Qian P.Y."/>
        </authorList>
    </citation>
    <scope>NUCLEOTIDE SEQUENCE</scope>
    <source>
        <strain evidence="5">R07B-5</strain>
    </source>
</reference>
<dbReference type="SMART" id="SM00032">
    <property type="entry name" value="CCP"/>
    <property type="match status" value="3"/>
</dbReference>
<dbReference type="Pfam" id="PF00084">
    <property type="entry name" value="Sushi"/>
    <property type="match status" value="1"/>
</dbReference>
<protein>
    <recommendedName>
        <fullName evidence="4">Sushi domain-containing protein</fullName>
    </recommendedName>
</protein>
<organism evidence="5 6">
    <name type="scientific">Ridgeia piscesae</name>
    <name type="common">Tubeworm</name>
    <dbReference type="NCBI Taxonomy" id="27915"/>
    <lineage>
        <taxon>Eukaryota</taxon>
        <taxon>Metazoa</taxon>
        <taxon>Spiralia</taxon>
        <taxon>Lophotrochozoa</taxon>
        <taxon>Annelida</taxon>
        <taxon>Polychaeta</taxon>
        <taxon>Sedentaria</taxon>
        <taxon>Canalipalpata</taxon>
        <taxon>Sabellida</taxon>
        <taxon>Siboglinidae</taxon>
        <taxon>Ridgeia</taxon>
    </lineage>
</organism>
<proteinExistence type="predicted"/>
<sequence>MKTCPKDMKNGEIDGNCARYVKQPCDYNCSRGYKKRTSKPLMCRQNEKWDPDVDSLCEWCLPLQGGSHYRVSNSTGHLLLQGVYHYRVSPITGCLPLQGVYHYRVSTTTGCLPLQGVYHYRVSTTTGCLSLQGVYLYRVSTTTGCLPLQGVYHYRVSITTGCIPLQGVYLYRVSITTGCLPLQGVYHYRVFTTTGCLPLQGVYLYRVSTTTGCFNLIFVLVKSCPSDIKNGHFDRSCTRHVATSCAFSCNEGYNKTYSQALECNWDAAWNADTSSLCAELFCPVLAVPKNAQVSPKRCTQPGHIGDDCNFSCNASADYVNGTRQHKCLKNLTWSGIPIECKCSYRVTLTVDNVCCCCSATIQHRRRQAKTRSEYRESSPMNNNGAPSYSVGEGNVNLDGSVAFDNPVYGALPGPQPEGATTTDLSVEVVTTPEQTACSNPLFDVKEKDTDTTDKKLLLDEDFVSTPNEADA</sequence>
<dbReference type="PROSITE" id="PS50923">
    <property type="entry name" value="SUSHI"/>
    <property type="match status" value="1"/>
</dbReference>
<evidence type="ECO:0000313" key="6">
    <source>
        <dbReference type="Proteomes" id="UP001209878"/>
    </source>
</evidence>
<accession>A0AAD9NW78</accession>
<comment type="caution">
    <text evidence="2">Lacks conserved residue(s) required for the propagation of feature annotation.</text>
</comment>
<dbReference type="Proteomes" id="UP001209878">
    <property type="component" value="Unassembled WGS sequence"/>
</dbReference>
<feature type="region of interest" description="Disordered" evidence="3">
    <location>
        <begin position="368"/>
        <end position="387"/>
    </location>
</feature>
<dbReference type="InterPro" id="IPR035976">
    <property type="entry name" value="Sushi/SCR/CCP_sf"/>
</dbReference>
<keyword evidence="6" id="KW-1185">Reference proteome</keyword>
<feature type="domain" description="Sushi" evidence="4">
    <location>
        <begin position="222"/>
        <end position="279"/>
    </location>
</feature>
<name>A0AAD9NW78_RIDPI</name>
<evidence type="ECO:0000256" key="3">
    <source>
        <dbReference type="SAM" id="MobiDB-lite"/>
    </source>
</evidence>
<evidence type="ECO:0000259" key="4">
    <source>
        <dbReference type="PROSITE" id="PS50923"/>
    </source>
</evidence>
<evidence type="ECO:0000256" key="2">
    <source>
        <dbReference type="PROSITE-ProRule" id="PRU00302"/>
    </source>
</evidence>
<gene>
    <name evidence="5" type="ORF">NP493_299g02026</name>
</gene>
<comment type="caution">
    <text evidence="5">The sequence shown here is derived from an EMBL/GenBank/DDBJ whole genome shotgun (WGS) entry which is preliminary data.</text>
</comment>
<dbReference type="EMBL" id="JAODUO010000299">
    <property type="protein sequence ID" value="KAK2183701.1"/>
    <property type="molecule type" value="Genomic_DNA"/>
</dbReference>
<keyword evidence="2" id="KW-0768">Sushi</keyword>
<dbReference type="Gene3D" id="2.10.70.10">
    <property type="entry name" value="Complement Module, domain 1"/>
    <property type="match status" value="2"/>
</dbReference>
<dbReference type="SUPFAM" id="SSF57535">
    <property type="entry name" value="Complement control module/SCR domain"/>
    <property type="match status" value="2"/>
</dbReference>
<evidence type="ECO:0000313" key="5">
    <source>
        <dbReference type="EMBL" id="KAK2183701.1"/>
    </source>
</evidence>
<keyword evidence="1" id="KW-1015">Disulfide bond</keyword>
<dbReference type="AlphaFoldDB" id="A0AAD9NW78"/>